<comment type="caution">
    <text evidence="4">The sequence shown here is derived from an EMBL/GenBank/DDBJ whole genome shotgun (WGS) entry which is preliminary data.</text>
</comment>
<name>A0ABU8H4H8_9SPHN</name>
<evidence type="ECO:0000256" key="1">
    <source>
        <dbReference type="ARBA" id="ARBA00022679"/>
    </source>
</evidence>
<keyword evidence="2" id="KW-0677">Repeat</keyword>
<keyword evidence="5" id="KW-1185">Reference proteome</keyword>
<evidence type="ECO:0000313" key="5">
    <source>
        <dbReference type="Proteomes" id="UP001367771"/>
    </source>
</evidence>
<sequence>MAIHPSFRCDGDLWLGVHSDFGAITIEEGVSASGPLVVTAIQPLRIGAGTLFGPNVLVTDHYHGDLRDPAHCALPPSLRPLHAPGPIEIGNRVQLGANVVILSPASIGDDAVVAANAVVKGDIPARSVYTGIGSLARPISGMGLDGE</sequence>
<dbReference type="InterPro" id="IPR001451">
    <property type="entry name" value="Hexapep"/>
</dbReference>
<dbReference type="EMBL" id="JBBBDM010000005">
    <property type="protein sequence ID" value="MEI5687897.1"/>
    <property type="molecule type" value="Genomic_DNA"/>
</dbReference>
<reference evidence="4 5" key="1">
    <citation type="journal article" date="2013" name="Int. J. Syst. Evol. Microbiol.">
        <title>Sphingomonas kyungheensis sp. nov., a bacterium with ginsenoside-converting activity isolated from soil of a ginseng field.</title>
        <authorList>
            <person name="Son H.M."/>
            <person name="Yang J.E."/>
            <person name="Park Y."/>
            <person name="Han C.K."/>
            <person name="Kim S.G."/>
            <person name="Kook M."/>
            <person name="Yi T.H."/>
        </authorList>
    </citation>
    <scope>NUCLEOTIDE SEQUENCE [LARGE SCALE GENOMIC DNA]</scope>
    <source>
        <strain evidence="4 5">LMG 26582</strain>
    </source>
</reference>
<evidence type="ECO:0000256" key="2">
    <source>
        <dbReference type="ARBA" id="ARBA00022737"/>
    </source>
</evidence>
<keyword evidence="1" id="KW-0808">Transferase</keyword>
<dbReference type="InterPro" id="IPR051159">
    <property type="entry name" value="Hexapeptide_acetyltransf"/>
</dbReference>
<dbReference type="SUPFAM" id="SSF51161">
    <property type="entry name" value="Trimeric LpxA-like enzymes"/>
    <property type="match status" value="1"/>
</dbReference>
<gene>
    <name evidence="4" type="ORF">V8201_12475</name>
</gene>
<proteinExistence type="predicted"/>
<protein>
    <submittedName>
        <fullName evidence="4">DapH/DapD/GlmU-related protein</fullName>
    </submittedName>
</protein>
<evidence type="ECO:0000313" key="4">
    <source>
        <dbReference type="EMBL" id="MEI5687897.1"/>
    </source>
</evidence>
<accession>A0ABU8H4H8</accession>
<dbReference type="PANTHER" id="PTHR23416">
    <property type="entry name" value="SIALIC ACID SYNTHASE-RELATED"/>
    <property type="match status" value="1"/>
</dbReference>
<dbReference type="Gene3D" id="2.160.10.10">
    <property type="entry name" value="Hexapeptide repeat proteins"/>
    <property type="match status" value="1"/>
</dbReference>
<dbReference type="PROSITE" id="PS00101">
    <property type="entry name" value="HEXAPEP_TRANSFERASES"/>
    <property type="match status" value="1"/>
</dbReference>
<dbReference type="InterPro" id="IPR011004">
    <property type="entry name" value="Trimer_LpxA-like_sf"/>
</dbReference>
<dbReference type="Proteomes" id="UP001367771">
    <property type="component" value="Unassembled WGS sequence"/>
</dbReference>
<organism evidence="4 5">
    <name type="scientific">Sphingomonas kyungheensis</name>
    <dbReference type="NCBI Taxonomy" id="1069987"/>
    <lineage>
        <taxon>Bacteria</taxon>
        <taxon>Pseudomonadati</taxon>
        <taxon>Pseudomonadota</taxon>
        <taxon>Alphaproteobacteria</taxon>
        <taxon>Sphingomonadales</taxon>
        <taxon>Sphingomonadaceae</taxon>
        <taxon>Sphingomonas</taxon>
    </lineage>
</organism>
<evidence type="ECO:0000256" key="3">
    <source>
        <dbReference type="ARBA" id="ARBA00023315"/>
    </source>
</evidence>
<dbReference type="RefSeq" id="WP_336545505.1">
    <property type="nucleotide sequence ID" value="NZ_JBBBDM010000005.1"/>
</dbReference>
<keyword evidence="3" id="KW-0012">Acyltransferase</keyword>
<dbReference type="Pfam" id="PF00132">
    <property type="entry name" value="Hexapep"/>
    <property type="match status" value="1"/>
</dbReference>
<dbReference type="InterPro" id="IPR018357">
    <property type="entry name" value="Hexapep_transf_CS"/>
</dbReference>